<dbReference type="InterPro" id="IPR003609">
    <property type="entry name" value="Pan_app"/>
</dbReference>
<dbReference type="EnsemblMetazoa" id="CLYHEMT017395.1">
    <property type="protein sequence ID" value="CLYHEMP017395.1"/>
    <property type="gene ID" value="CLYHEMG017395"/>
</dbReference>
<protein>
    <recommendedName>
        <fullName evidence="1">Apple domain-containing protein</fullName>
    </recommendedName>
</protein>
<dbReference type="AlphaFoldDB" id="A0A7M5X3W7"/>
<sequence length="285" mass="33176">MKISKRVLIAVYFCLGQIKSQEITFTDTLRNKRFTGEVIKIFSDSKVNHISCLTHCLAAKKTCKSINVNEKMGKCELLGQSKLMDDHLEMKSDEGWIYYGPGETPEKYNGCKKSKMGPQFCYPKERNGKHFKDSVWERQNERVVCFENKDNRYGKFHLQRKGRVVAFKLDYVSGYLNLGLLPGQTYWGAYPYKEEQFIGIIICDDRYDIIVPNIKLKASKRYYTVPNYLHNSKELVLEIPESPYDGDKGKELQIWHSEDFFDNGFDLREKDNSGKICVNVYAKFV</sequence>
<dbReference type="Proteomes" id="UP000594262">
    <property type="component" value="Unplaced"/>
</dbReference>
<dbReference type="OrthoDB" id="6022142at2759"/>
<keyword evidence="3" id="KW-1185">Reference proteome</keyword>
<organism evidence="2 3">
    <name type="scientific">Clytia hemisphaerica</name>
    <dbReference type="NCBI Taxonomy" id="252671"/>
    <lineage>
        <taxon>Eukaryota</taxon>
        <taxon>Metazoa</taxon>
        <taxon>Cnidaria</taxon>
        <taxon>Hydrozoa</taxon>
        <taxon>Hydroidolina</taxon>
        <taxon>Leptothecata</taxon>
        <taxon>Obeliida</taxon>
        <taxon>Clytiidae</taxon>
        <taxon>Clytia</taxon>
    </lineage>
</organism>
<dbReference type="GeneID" id="136816701"/>
<name>A0A7M5X3W7_9CNID</name>
<feature type="domain" description="Apple" evidence="1">
    <location>
        <begin position="30"/>
        <end position="99"/>
    </location>
</feature>
<dbReference type="RefSeq" id="XP_066929127.1">
    <property type="nucleotide sequence ID" value="XM_067073026.1"/>
</dbReference>
<evidence type="ECO:0000313" key="3">
    <source>
        <dbReference type="Proteomes" id="UP000594262"/>
    </source>
</evidence>
<evidence type="ECO:0000259" key="1">
    <source>
        <dbReference type="Pfam" id="PF00024"/>
    </source>
</evidence>
<reference evidence="2" key="1">
    <citation type="submission" date="2021-01" db="UniProtKB">
        <authorList>
            <consortium name="EnsemblMetazoa"/>
        </authorList>
    </citation>
    <scope>IDENTIFICATION</scope>
</reference>
<proteinExistence type="predicted"/>
<accession>A0A7M5X3W7</accession>
<evidence type="ECO:0000313" key="2">
    <source>
        <dbReference type="EnsemblMetazoa" id="CLYHEMP017395.1"/>
    </source>
</evidence>
<dbReference type="Pfam" id="PF00024">
    <property type="entry name" value="PAN_1"/>
    <property type="match status" value="1"/>
</dbReference>